<accession>A0A1H3L1U8</accession>
<sequence>MTLLSVNLEAAVFLRSRRSVPWPEPIAIVRAVLAEGAEGITVPPRPDGRHIRYPEGFDLSHPVQTKFPETETKPQTHV</sequence>
<dbReference type="RefSeq" id="WP_089883922.1">
    <property type="nucleotide sequence ID" value="NZ_FNPF01000011.1"/>
</dbReference>
<dbReference type="InterPro" id="IPR036130">
    <property type="entry name" value="Pyridoxine-5'_phos_synth"/>
</dbReference>
<dbReference type="InterPro" id="IPR013785">
    <property type="entry name" value="Aldolase_TIM"/>
</dbReference>
<dbReference type="InterPro" id="IPR004569">
    <property type="entry name" value="PyrdxlP_synth_PdxJ"/>
</dbReference>
<dbReference type="Pfam" id="PF03740">
    <property type="entry name" value="PdxJ"/>
    <property type="match status" value="1"/>
</dbReference>
<evidence type="ECO:0000313" key="4">
    <source>
        <dbReference type="Proteomes" id="UP000199286"/>
    </source>
</evidence>
<dbReference type="GO" id="GO:0033856">
    <property type="term" value="F:pyridoxine 5'-phosphate synthase activity"/>
    <property type="evidence" value="ECO:0007669"/>
    <property type="project" value="InterPro"/>
</dbReference>
<dbReference type="AlphaFoldDB" id="A0A1H3L1U8"/>
<proteinExistence type="predicted"/>
<evidence type="ECO:0000313" key="3">
    <source>
        <dbReference type="EMBL" id="SDY57865.1"/>
    </source>
</evidence>
<name>A0A1H3L1U8_9RHOB</name>
<evidence type="ECO:0000256" key="1">
    <source>
        <dbReference type="ARBA" id="ARBA00023096"/>
    </source>
</evidence>
<organism evidence="3 4">
    <name type="scientific">Citreimonas salinaria</name>
    <dbReference type="NCBI Taxonomy" id="321339"/>
    <lineage>
        <taxon>Bacteria</taxon>
        <taxon>Pseudomonadati</taxon>
        <taxon>Pseudomonadota</taxon>
        <taxon>Alphaproteobacteria</taxon>
        <taxon>Rhodobacterales</taxon>
        <taxon>Roseobacteraceae</taxon>
        <taxon>Citreimonas</taxon>
    </lineage>
</organism>
<dbReference type="Proteomes" id="UP000199286">
    <property type="component" value="Unassembled WGS sequence"/>
</dbReference>
<keyword evidence="1" id="KW-0664">Pyridoxine biosynthesis</keyword>
<reference evidence="3 4" key="1">
    <citation type="submission" date="2016-10" db="EMBL/GenBank/DDBJ databases">
        <authorList>
            <person name="de Groot N.N."/>
        </authorList>
    </citation>
    <scope>NUCLEOTIDE SEQUENCE [LARGE SCALE GENOMIC DNA]</scope>
    <source>
        <strain evidence="3 4">DSM 26880</strain>
    </source>
</reference>
<dbReference type="GO" id="GO:0008615">
    <property type="term" value="P:pyridoxine biosynthetic process"/>
    <property type="evidence" value="ECO:0007669"/>
    <property type="project" value="UniProtKB-KW"/>
</dbReference>
<feature type="region of interest" description="Disordered" evidence="2">
    <location>
        <begin position="56"/>
        <end position="78"/>
    </location>
</feature>
<dbReference type="STRING" id="321339.SAMN05444340_11114"/>
<dbReference type="SUPFAM" id="SSF63892">
    <property type="entry name" value="Pyridoxine 5'-phosphate synthase"/>
    <property type="match status" value="1"/>
</dbReference>
<dbReference type="EMBL" id="FNPF01000011">
    <property type="protein sequence ID" value="SDY57865.1"/>
    <property type="molecule type" value="Genomic_DNA"/>
</dbReference>
<dbReference type="OrthoDB" id="9806590at2"/>
<dbReference type="Gene3D" id="3.20.20.70">
    <property type="entry name" value="Aldolase class I"/>
    <property type="match status" value="1"/>
</dbReference>
<gene>
    <name evidence="3" type="ORF">SAMN05444340_11114</name>
</gene>
<dbReference type="GO" id="GO:0005737">
    <property type="term" value="C:cytoplasm"/>
    <property type="evidence" value="ECO:0007669"/>
    <property type="project" value="InterPro"/>
</dbReference>
<feature type="compositionally biased region" description="Basic and acidic residues" evidence="2">
    <location>
        <begin position="68"/>
        <end position="78"/>
    </location>
</feature>
<keyword evidence="4" id="KW-1185">Reference proteome</keyword>
<protein>
    <submittedName>
        <fullName evidence="3">Pyridoxine 5-phosphate synthase</fullName>
    </submittedName>
</protein>
<evidence type="ECO:0000256" key="2">
    <source>
        <dbReference type="SAM" id="MobiDB-lite"/>
    </source>
</evidence>